<keyword evidence="1" id="KW-0472">Membrane</keyword>
<comment type="caution">
    <text evidence="2">The sequence shown here is derived from an EMBL/GenBank/DDBJ whole genome shotgun (WGS) entry which is preliminary data.</text>
</comment>
<name>A0A0Q0UEA5_9CORY</name>
<proteinExistence type="predicted"/>
<keyword evidence="1" id="KW-1133">Transmembrane helix</keyword>
<gene>
    <name evidence="2" type="ORF">Cocul_00100</name>
</gene>
<evidence type="ECO:0000313" key="3">
    <source>
        <dbReference type="Proteomes" id="UP000050517"/>
    </source>
</evidence>
<dbReference type="STRING" id="1544416.Cocul_00100"/>
<reference evidence="2 3" key="1">
    <citation type="submission" date="2015-10" db="EMBL/GenBank/DDBJ databases">
        <title>Corynebacteirum lowii and Corynebacterium oculi species nova, derived from human clinical disease and and emended description of Corynebacterium mastiditis.</title>
        <authorList>
            <person name="Bernard K."/>
            <person name="Pacheco A.L."/>
            <person name="Mcdougall C."/>
            <person name="Burtx T."/>
            <person name="Weibe D."/>
            <person name="Tyler S."/>
            <person name="Olson A.B."/>
            <person name="Cnockaert M."/>
            <person name="Eguchi H."/>
            <person name="Kuwahara T."/>
            <person name="Nakayama-Imaohji H."/>
            <person name="Boudewijins M."/>
            <person name="Van Hoecke F."/>
            <person name="Bernier A.-M."/>
            <person name="Vandamme P."/>
        </authorList>
    </citation>
    <scope>NUCLEOTIDE SEQUENCE [LARGE SCALE GENOMIC DNA]</scope>
    <source>
        <strain evidence="2 3">NML 130210</strain>
    </source>
</reference>
<organism evidence="2 3">
    <name type="scientific">Corynebacterium oculi</name>
    <dbReference type="NCBI Taxonomy" id="1544416"/>
    <lineage>
        <taxon>Bacteria</taxon>
        <taxon>Bacillati</taxon>
        <taxon>Actinomycetota</taxon>
        <taxon>Actinomycetes</taxon>
        <taxon>Mycobacteriales</taxon>
        <taxon>Corynebacteriaceae</taxon>
        <taxon>Corynebacterium</taxon>
    </lineage>
</organism>
<evidence type="ECO:0000313" key="2">
    <source>
        <dbReference type="EMBL" id="KQB84968.1"/>
    </source>
</evidence>
<accession>A0A0Q0UEA5</accession>
<protein>
    <submittedName>
        <fullName evidence="2">Uncharacterized protein</fullName>
    </submittedName>
</protein>
<dbReference type="Proteomes" id="UP000050517">
    <property type="component" value="Unassembled WGS sequence"/>
</dbReference>
<feature type="transmembrane region" description="Helical" evidence="1">
    <location>
        <begin position="95"/>
        <end position="126"/>
    </location>
</feature>
<dbReference type="AlphaFoldDB" id="A0A0Q0UEA5"/>
<dbReference type="PATRIC" id="fig|1544416.3.peg.101"/>
<feature type="transmembrane region" description="Helical" evidence="1">
    <location>
        <begin position="32"/>
        <end position="52"/>
    </location>
</feature>
<feature type="transmembrane region" description="Helical" evidence="1">
    <location>
        <begin position="147"/>
        <end position="167"/>
    </location>
</feature>
<keyword evidence="1" id="KW-0812">Transmembrane</keyword>
<dbReference type="EMBL" id="LKST01000001">
    <property type="protein sequence ID" value="KQB84968.1"/>
    <property type="molecule type" value="Genomic_DNA"/>
</dbReference>
<keyword evidence="3" id="KW-1185">Reference proteome</keyword>
<dbReference type="RefSeq" id="WP_150114279.1">
    <property type="nucleotide sequence ID" value="NZ_LKST01000001.1"/>
</dbReference>
<evidence type="ECO:0000256" key="1">
    <source>
        <dbReference type="SAM" id="Phobius"/>
    </source>
</evidence>
<feature type="transmembrane region" description="Helical" evidence="1">
    <location>
        <begin position="64"/>
        <end position="83"/>
    </location>
</feature>
<sequence>MILAALLLSVLYGAVSVPVPVFVGRYLPPLTVSALVVQAYPVVLGLFFYGNFPYLESISRRSQRVPDLGLLLLVWIVPLMLGIQDAQYARNASMVLTLFTVLATHVGVASAMGVVSGWILAHSLVFGISQNFLWKILTGLLRETSDLVSWGIVLCGIIITLVFAPKIKSLRD</sequence>